<feature type="transmembrane region" description="Helical" evidence="1">
    <location>
        <begin position="12"/>
        <end position="36"/>
    </location>
</feature>
<accession>A0A4Q2AMB8</accession>
<keyword evidence="1" id="KW-0472">Membrane</keyword>
<dbReference type="AlphaFoldDB" id="A0A4Q2AMB8"/>
<reference evidence="2 3" key="1">
    <citation type="submission" date="2018-09" db="EMBL/GenBank/DDBJ databases">
        <title>Murine metabolic-syndrome-specific gut microbial biobank.</title>
        <authorList>
            <person name="Liu C."/>
        </authorList>
    </citation>
    <scope>NUCLEOTIDE SEQUENCE [LARGE SCALE GENOMIC DNA]</scope>
    <source>
        <strain evidence="2 3">C-30</strain>
    </source>
</reference>
<comment type="caution">
    <text evidence="2">The sequence shown here is derived from an EMBL/GenBank/DDBJ whole genome shotgun (WGS) entry which is preliminary data.</text>
</comment>
<gene>
    <name evidence="2" type="ORF">D6C19_07655</name>
</gene>
<keyword evidence="1" id="KW-1133">Transmembrane helix</keyword>
<keyword evidence="1" id="KW-0812">Transmembrane</keyword>
<evidence type="ECO:0000313" key="3">
    <source>
        <dbReference type="Proteomes" id="UP000289316"/>
    </source>
</evidence>
<sequence>MKIIIKYLKVTCPIIINLLAMYFTYIGLLTILSLLYDSKQVVINFAFFKNSFLIFLPLYTIVKLVLYINIYQGHITNYLIILNRKLKRMISRNN</sequence>
<name>A0A4Q2AMB8_9LACO</name>
<evidence type="ECO:0000313" key="2">
    <source>
        <dbReference type="EMBL" id="RXV70695.1"/>
    </source>
</evidence>
<feature type="transmembrane region" description="Helical" evidence="1">
    <location>
        <begin position="56"/>
        <end position="82"/>
    </location>
</feature>
<evidence type="ECO:0000256" key="1">
    <source>
        <dbReference type="SAM" id="Phobius"/>
    </source>
</evidence>
<dbReference type="Proteomes" id="UP000289316">
    <property type="component" value="Unassembled WGS sequence"/>
</dbReference>
<dbReference type="EMBL" id="QZFR01000055">
    <property type="protein sequence ID" value="RXV70695.1"/>
    <property type="molecule type" value="Genomic_DNA"/>
</dbReference>
<organism evidence="2 3">
    <name type="scientific">Ligilactobacillus murinus</name>
    <dbReference type="NCBI Taxonomy" id="1622"/>
    <lineage>
        <taxon>Bacteria</taxon>
        <taxon>Bacillati</taxon>
        <taxon>Bacillota</taxon>
        <taxon>Bacilli</taxon>
        <taxon>Lactobacillales</taxon>
        <taxon>Lactobacillaceae</taxon>
        <taxon>Ligilactobacillus</taxon>
    </lineage>
</organism>
<proteinExistence type="predicted"/>
<protein>
    <submittedName>
        <fullName evidence="2">Uncharacterized protein</fullName>
    </submittedName>
</protein>